<sequence>MSKSSSLFSKYPLLYNEELFLLTQNQDREKKRKDKKKSKKNKKEKDKKKSKKNKKEKEKEKEKEANEEDFKLALEFDLFGSEKEKQDLETMLSFDPITHLRNLQIKEKEPEYFFDEQFNIKMKYKEKNGSSMEETKVNENENENEIESRNENESESESDKALSQKFFEYDGFQKNYCLKDSVYKKKKKKNEKSLMKSEKRLIKKYLSSKDLKKKFVQNYCYQRKRERKLFPHHPNQITIYPFTNYLLKSKFNNQIKLHSFIRQLLFSLIFSENEYQVKHCMHQIEEIFTKTDKNRFIQKGNPLEQIIDDGLVTLGFLFGIFNPSRSSKFNLEYSKLSKKDLVWIFDFYDFTEKKKPIQTNTIITKTKQQTKQKTKTKTIEQQKYENLTNYKVECMLRIIEIGLSKSLFEDKSKIYQLIFRFALQCFLTFPQYRRVVYSILKQCIAKLGEQFTGNTAIYCFKFFNDLQLLNLLREFSPLDPLLRKEHLWFSSLALRNVLNLTIDIIPEDLPKNIHQELILSIELFQNKQVNDQVINLKTFVQLLYILPLVQDLCLEQENQKFCKKLRNKISDIRQRIRNSTKEALKIKEILLEIYVTLKNGEKEMKAKKYNQQKINNQKKSQITIKMEKPMSNLFKNQNHDNRKNDDKFDLKGEFKLENNDDVDKGMKNKGIRDIKTSDFKDKKINNKIIKSENDIINNDTKQIKKSYRIVIKKKIKKQSKYQKSKKLKNQNKKYKSDKYFKKNKSKKYRKYKTYLKYEKCEKYKQRKYKYHGFEKDYKLKKYEKYLRKKKYLQYSNLAKSNKKRHFKKKKNIAKYLIVDDNKKHNLIIKKGTLANIHLEKNSPRKRKRIVIPKKLEKYKGEIDGENTQKKQICSRKTNNSKIYIAASNTTKRLRKNHYN</sequence>
<evidence type="ECO:0000313" key="2">
    <source>
        <dbReference type="EMBL" id="KAJ6252300.1"/>
    </source>
</evidence>
<dbReference type="EMBL" id="JAOAOG010000047">
    <property type="protein sequence ID" value="KAJ6252300.1"/>
    <property type="molecule type" value="Genomic_DNA"/>
</dbReference>
<organism evidence="2 3">
    <name type="scientific">Anaeramoeba flamelloides</name>
    <dbReference type="NCBI Taxonomy" id="1746091"/>
    <lineage>
        <taxon>Eukaryota</taxon>
        <taxon>Metamonada</taxon>
        <taxon>Anaeramoebidae</taxon>
        <taxon>Anaeramoeba</taxon>
    </lineage>
</organism>
<protein>
    <submittedName>
        <fullName evidence="2">Microtubule-associated protein</fullName>
    </submittedName>
</protein>
<reference evidence="2" key="1">
    <citation type="submission" date="2022-08" db="EMBL/GenBank/DDBJ databases">
        <title>Novel sulfate-reducing endosymbionts in the free-living metamonad Anaeramoeba.</title>
        <authorList>
            <person name="Jerlstrom-Hultqvist J."/>
            <person name="Cepicka I."/>
            <person name="Gallot-Lavallee L."/>
            <person name="Salas-Leiva D."/>
            <person name="Curtis B.A."/>
            <person name="Zahonova K."/>
            <person name="Pipaliya S."/>
            <person name="Dacks J."/>
            <person name="Roger A.J."/>
        </authorList>
    </citation>
    <scope>NUCLEOTIDE SEQUENCE</scope>
    <source>
        <strain evidence="2">Schooner1</strain>
    </source>
</reference>
<evidence type="ECO:0000313" key="3">
    <source>
        <dbReference type="Proteomes" id="UP001150062"/>
    </source>
</evidence>
<evidence type="ECO:0000256" key="1">
    <source>
        <dbReference type="SAM" id="MobiDB-lite"/>
    </source>
</evidence>
<gene>
    <name evidence="2" type="ORF">M0813_14451</name>
</gene>
<feature type="compositionally biased region" description="Basic and acidic residues" evidence="1">
    <location>
        <begin position="126"/>
        <end position="139"/>
    </location>
</feature>
<keyword evidence="3" id="KW-1185">Reference proteome</keyword>
<feature type="compositionally biased region" description="Basic residues" evidence="1">
    <location>
        <begin position="30"/>
        <end position="54"/>
    </location>
</feature>
<feature type="region of interest" description="Disordered" evidence="1">
    <location>
        <begin position="25"/>
        <end position="66"/>
    </location>
</feature>
<feature type="compositionally biased region" description="Basic and acidic residues" evidence="1">
    <location>
        <begin position="55"/>
        <end position="66"/>
    </location>
</feature>
<dbReference type="Proteomes" id="UP001150062">
    <property type="component" value="Unassembled WGS sequence"/>
</dbReference>
<feature type="compositionally biased region" description="Basic and acidic residues" evidence="1">
    <location>
        <begin position="146"/>
        <end position="158"/>
    </location>
</feature>
<accession>A0ABQ8Z698</accession>
<feature type="region of interest" description="Disordered" evidence="1">
    <location>
        <begin position="126"/>
        <end position="158"/>
    </location>
</feature>
<name>A0ABQ8Z698_9EUKA</name>
<proteinExistence type="predicted"/>
<comment type="caution">
    <text evidence="2">The sequence shown here is derived from an EMBL/GenBank/DDBJ whole genome shotgun (WGS) entry which is preliminary data.</text>
</comment>